<comment type="subcellular location">
    <subcellularLocation>
        <location evidence="1">Cell inner membrane</location>
        <topology evidence="1">Single-pass membrane protein</topology>
    </subcellularLocation>
</comment>
<feature type="coiled-coil region" evidence="13">
    <location>
        <begin position="31"/>
        <end position="86"/>
    </location>
</feature>
<evidence type="ECO:0000256" key="14">
    <source>
        <dbReference type="SAM" id="MobiDB-lite"/>
    </source>
</evidence>
<comment type="caution">
    <text evidence="16">The sequence shown here is derived from an EMBL/GenBank/DDBJ whole genome shotgun (WGS) entry which is preliminary data.</text>
</comment>
<dbReference type="Proteomes" id="UP000241514">
    <property type="component" value="Unassembled WGS sequence"/>
</dbReference>
<keyword evidence="7 15" id="KW-1133">Transmembrane helix</keyword>
<reference evidence="18" key="1">
    <citation type="journal article" date="2011" name="Front. Microbiol.">
        <title>Genomic signatures of strain selection and enhancement in Bacillus atrophaeus var. globigii, a historical biowarfare simulant.</title>
        <authorList>
            <person name="Gibbons H.S."/>
            <person name="Broomall S.M."/>
            <person name="McNew L.A."/>
            <person name="Daligault H."/>
            <person name="Chapman C."/>
            <person name="Bruce D."/>
            <person name="Karavis M."/>
            <person name="Krepps M."/>
            <person name="McGregor P.A."/>
            <person name="Hong C."/>
            <person name="Park K.H."/>
            <person name="Akmal A."/>
            <person name="Feldman A."/>
            <person name="Lin J.S."/>
            <person name="Chang W.E."/>
            <person name="Higgs B.W."/>
            <person name="Demirev P."/>
            <person name="Lindquist J."/>
            <person name="Liem A."/>
            <person name="Fochler E."/>
            <person name="Read T.D."/>
            <person name="Tapia R."/>
            <person name="Johnson S."/>
            <person name="Bishop-Lilly K.A."/>
            <person name="Detter C."/>
            <person name="Han C."/>
            <person name="Sozhamannan S."/>
            <person name="Rosenzweig C.N."/>
            <person name="Skowronski E.W."/>
        </authorList>
    </citation>
    <scope>NUCLEOTIDE SEQUENCE [LARGE SCALE GENOMIC DNA]</scope>
    <source>
        <strain evidence="18">KYW314</strain>
    </source>
</reference>
<evidence type="ECO:0000313" key="17">
    <source>
        <dbReference type="EMBL" id="PTB90167.1"/>
    </source>
</evidence>
<dbReference type="AlphaFoldDB" id="A0A2T4D5N9"/>
<protein>
    <recommendedName>
        <fullName evidence="11">Z-ring associated protein G</fullName>
    </recommendedName>
    <alternativeName>
        <fullName evidence="12">Cell division protein ZapG</fullName>
    </alternativeName>
</protein>
<accession>A0A2T4D5N9</accession>
<keyword evidence="21" id="KW-1185">Reference proteome</keyword>
<evidence type="ECO:0000256" key="15">
    <source>
        <dbReference type="SAM" id="Phobius"/>
    </source>
</evidence>
<dbReference type="EMBL" id="PYVG01000003">
    <property type="protein sequence ID" value="PTB90167.1"/>
    <property type="molecule type" value="Genomic_DNA"/>
</dbReference>
<evidence type="ECO:0000256" key="3">
    <source>
        <dbReference type="ARBA" id="ARBA00022519"/>
    </source>
</evidence>
<dbReference type="PANTHER" id="PTHR39579:SF1">
    <property type="entry name" value="INNER MEMBRANE PROTEIN YHCB"/>
    <property type="match status" value="1"/>
</dbReference>
<evidence type="ECO:0000313" key="19">
    <source>
        <dbReference type="Proteomes" id="UP000241514"/>
    </source>
</evidence>
<dbReference type="EMBL" id="PYVF01000023">
    <property type="protein sequence ID" value="PTB89146.1"/>
    <property type="molecule type" value="Genomic_DNA"/>
</dbReference>
<organism evidence="16 20">
    <name type="scientific">Pseudidiomarina aestuarii</name>
    <dbReference type="NCBI Taxonomy" id="624146"/>
    <lineage>
        <taxon>Bacteria</taxon>
        <taxon>Pseudomonadati</taxon>
        <taxon>Pseudomonadota</taxon>
        <taxon>Gammaproteobacteria</taxon>
        <taxon>Alteromonadales</taxon>
        <taxon>Idiomarinaceae</taxon>
        <taxon>Pseudidiomarina</taxon>
    </lineage>
</organism>
<evidence type="ECO:0000313" key="18">
    <source>
        <dbReference type="EMBL" id="RUO41795.1"/>
    </source>
</evidence>
<dbReference type="Pfam" id="PF06295">
    <property type="entry name" value="ZapG-like"/>
    <property type="match status" value="1"/>
</dbReference>
<comment type="similarity">
    <text evidence="10">Belongs to the ZapG family.</text>
</comment>
<dbReference type="InterPro" id="IPR009386">
    <property type="entry name" value="ZapG-like"/>
</dbReference>
<keyword evidence="2" id="KW-1003">Cell membrane</keyword>
<evidence type="ECO:0000313" key="16">
    <source>
        <dbReference type="EMBL" id="PTB89146.1"/>
    </source>
</evidence>
<dbReference type="EMBL" id="PIPR01000001">
    <property type="protein sequence ID" value="RUO41795.1"/>
    <property type="molecule type" value="Genomic_DNA"/>
</dbReference>
<evidence type="ECO:0000256" key="8">
    <source>
        <dbReference type="ARBA" id="ARBA00023136"/>
    </source>
</evidence>
<evidence type="ECO:0000256" key="6">
    <source>
        <dbReference type="ARBA" id="ARBA00022960"/>
    </source>
</evidence>
<name>A0A2T4D5N9_9GAMM</name>
<evidence type="ECO:0000313" key="20">
    <source>
        <dbReference type="Proteomes" id="UP000242087"/>
    </source>
</evidence>
<dbReference type="GO" id="GO:0008360">
    <property type="term" value="P:regulation of cell shape"/>
    <property type="evidence" value="ECO:0007669"/>
    <property type="project" value="UniProtKB-KW"/>
</dbReference>
<evidence type="ECO:0000256" key="7">
    <source>
        <dbReference type="ARBA" id="ARBA00022989"/>
    </source>
</evidence>
<keyword evidence="5 15" id="KW-0812">Transmembrane</keyword>
<reference evidence="21" key="2">
    <citation type="journal article" date="2018" name="Front. Microbiol.">
        <title>Genome-Based Analysis Reveals the Taxonomy and Diversity of the Family Idiomarinaceae.</title>
        <authorList>
            <person name="Liu Y."/>
            <person name="Lai Q."/>
            <person name="Shao Z."/>
        </authorList>
    </citation>
    <scope>NUCLEOTIDE SEQUENCE [LARGE SCALE GENOMIC DNA]</scope>
    <source>
        <strain evidence="21">KYW314</strain>
    </source>
</reference>
<keyword evidence="9" id="KW-0131">Cell cycle</keyword>
<evidence type="ECO:0000256" key="5">
    <source>
        <dbReference type="ARBA" id="ARBA00022692"/>
    </source>
</evidence>
<dbReference type="PANTHER" id="PTHR39579">
    <property type="entry name" value="INNER MEMBRANE PROTEIN YHCB"/>
    <property type="match status" value="1"/>
</dbReference>
<evidence type="ECO:0000256" key="4">
    <source>
        <dbReference type="ARBA" id="ARBA00022618"/>
    </source>
</evidence>
<evidence type="ECO:0000256" key="1">
    <source>
        <dbReference type="ARBA" id="ARBA00004377"/>
    </source>
</evidence>
<dbReference type="GO" id="GO:0005886">
    <property type="term" value="C:plasma membrane"/>
    <property type="evidence" value="ECO:0007669"/>
    <property type="project" value="UniProtKB-SubCell"/>
</dbReference>
<keyword evidence="6" id="KW-0133">Cell shape</keyword>
<dbReference type="RefSeq" id="WP_169930525.1">
    <property type="nucleotide sequence ID" value="NZ_JBLXDX010000001.1"/>
</dbReference>
<keyword evidence="8 15" id="KW-0472">Membrane</keyword>
<evidence type="ECO:0000256" key="12">
    <source>
        <dbReference type="ARBA" id="ARBA00035727"/>
    </source>
</evidence>
<keyword evidence="13" id="KW-0175">Coiled coil</keyword>
<sequence length="141" mass="16222">MSWIIGILLVAVGAVIGFFVARYWLHEHSEEARLSEEVTQSKQQFAAYQQEVAEHLSTANALVEQLEETQEKLKAYLANSSELLQREQTQPSLPFFAEDTIRQIRMANTTRSDRSRSSEKENASEPPRDYSDKKQKLFTKD</sequence>
<proteinExistence type="inferred from homology"/>
<dbReference type="Proteomes" id="UP000242087">
    <property type="component" value="Unassembled WGS sequence"/>
</dbReference>
<dbReference type="Proteomes" id="UP000287766">
    <property type="component" value="Unassembled WGS sequence"/>
</dbReference>
<evidence type="ECO:0000256" key="11">
    <source>
        <dbReference type="ARBA" id="ARBA00035703"/>
    </source>
</evidence>
<evidence type="ECO:0000256" key="13">
    <source>
        <dbReference type="SAM" id="Coils"/>
    </source>
</evidence>
<feature type="region of interest" description="Disordered" evidence="14">
    <location>
        <begin position="106"/>
        <end position="141"/>
    </location>
</feature>
<evidence type="ECO:0000256" key="10">
    <source>
        <dbReference type="ARBA" id="ARBA00035657"/>
    </source>
</evidence>
<evidence type="ECO:0000256" key="9">
    <source>
        <dbReference type="ARBA" id="ARBA00023306"/>
    </source>
</evidence>
<reference evidence="19 20" key="3">
    <citation type="submission" date="2018-03" db="EMBL/GenBank/DDBJ databases">
        <title>Cross-interface Injection: A General Nanoliter Liquid Handling Method Applied to Single Cells Genome Amplification Automated Nanoliter Liquid Handling Applied to Single Cell Multiple Displacement Amplification.</title>
        <authorList>
            <person name="Yun J."/>
            <person name="Xu P."/>
            <person name="Xu J."/>
            <person name="Dai X."/>
            <person name="Wang Y."/>
            <person name="Zheng X."/>
            <person name="Cao C."/>
            <person name="Yi Q."/>
            <person name="Zhu Y."/>
            <person name="Wang L."/>
            <person name="Dong Z."/>
            <person name="Huang Y."/>
            <person name="Huang L."/>
            <person name="Du W."/>
        </authorList>
    </citation>
    <scope>NUCLEOTIDE SEQUENCE [LARGE SCALE GENOMIC DNA]</scope>
    <source>
        <strain evidence="16 20">A12-4</strain>
        <strain evidence="17 19">A9-4</strain>
    </source>
</reference>
<evidence type="ECO:0000313" key="21">
    <source>
        <dbReference type="Proteomes" id="UP000287766"/>
    </source>
</evidence>
<dbReference type="GO" id="GO:0051301">
    <property type="term" value="P:cell division"/>
    <property type="evidence" value="ECO:0007669"/>
    <property type="project" value="UniProtKB-KW"/>
</dbReference>
<evidence type="ECO:0000256" key="2">
    <source>
        <dbReference type="ARBA" id="ARBA00022475"/>
    </source>
</evidence>
<keyword evidence="3" id="KW-0997">Cell inner membrane</keyword>
<keyword evidence="4" id="KW-0132">Cell division</keyword>
<feature type="compositionally biased region" description="Basic and acidic residues" evidence="14">
    <location>
        <begin position="111"/>
        <end position="141"/>
    </location>
</feature>
<gene>
    <name evidence="16" type="ORF">C9927_02445</name>
    <name evidence="17" type="ORF">C9928_01035</name>
    <name evidence="18" type="ORF">CWE22_06475</name>
</gene>
<feature type="transmembrane region" description="Helical" evidence="15">
    <location>
        <begin position="6"/>
        <end position="25"/>
    </location>
</feature>